<comment type="caution">
    <text evidence="3">The sequence shown here is derived from an EMBL/GenBank/DDBJ whole genome shotgun (WGS) entry which is preliminary data.</text>
</comment>
<dbReference type="EMBL" id="MEUM01000030">
    <property type="protein sequence ID" value="OGC43260.1"/>
    <property type="molecule type" value="Genomic_DNA"/>
</dbReference>
<keyword evidence="2" id="KW-0472">Membrane</keyword>
<reference evidence="3 4" key="1">
    <citation type="journal article" date="2016" name="Nat. Commun.">
        <title>Thousands of microbial genomes shed light on interconnected biogeochemical processes in an aquifer system.</title>
        <authorList>
            <person name="Anantharaman K."/>
            <person name="Brown C.T."/>
            <person name="Hug L.A."/>
            <person name="Sharon I."/>
            <person name="Castelle C.J."/>
            <person name="Probst A.J."/>
            <person name="Thomas B.C."/>
            <person name="Singh A."/>
            <person name="Wilkins M.J."/>
            <person name="Karaoz U."/>
            <person name="Brodie E.L."/>
            <person name="Williams K.H."/>
            <person name="Hubbard S.S."/>
            <person name="Banfield J.F."/>
        </authorList>
    </citation>
    <scope>NUCLEOTIDE SEQUENCE [LARGE SCALE GENOMIC DNA]</scope>
</reference>
<name>A0A1F4UEM2_UNCW3</name>
<accession>A0A1F4UEM2</accession>
<evidence type="ECO:0000256" key="1">
    <source>
        <dbReference type="SAM" id="Coils"/>
    </source>
</evidence>
<evidence type="ECO:0000313" key="3">
    <source>
        <dbReference type="EMBL" id="OGC43260.1"/>
    </source>
</evidence>
<proteinExistence type="predicted"/>
<keyword evidence="2" id="KW-0812">Transmembrane</keyword>
<organism evidence="3 4">
    <name type="scientific">candidate division WOR-3 bacterium RBG_13_43_14</name>
    <dbReference type="NCBI Taxonomy" id="1802590"/>
    <lineage>
        <taxon>Bacteria</taxon>
        <taxon>Bacteria division WOR-3</taxon>
    </lineage>
</organism>
<feature type="coiled-coil region" evidence="1">
    <location>
        <begin position="24"/>
        <end position="51"/>
    </location>
</feature>
<keyword evidence="1" id="KW-0175">Coiled coil</keyword>
<keyword evidence="2" id="KW-1133">Transmembrane helix</keyword>
<feature type="transmembrane region" description="Helical" evidence="2">
    <location>
        <begin position="6"/>
        <end position="24"/>
    </location>
</feature>
<evidence type="ECO:0000313" key="4">
    <source>
        <dbReference type="Proteomes" id="UP000177025"/>
    </source>
</evidence>
<protein>
    <submittedName>
        <fullName evidence="3">Uncharacterized protein</fullName>
    </submittedName>
</protein>
<evidence type="ECO:0000256" key="2">
    <source>
        <dbReference type="SAM" id="Phobius"/>
    </source>
</evidence>
<sequence length="136" mass="16514">MKYLGWIISIVLILIFVFMYQTQYRPLKRDIDKLEKEIEMWEDVLKGEKGLTGDRNRFPIERFFDGNKLTPYAEVEILRHFDPSYKGIEIYVSAYHPLERAQQIIRFLAEQHIEYRQSRITIEADSVERFEYKFLK</sequence>
<gene>
    <name evidence="3" type="ORF">A2Y85_05700</name>
</gene>
<dbReference type="AlphaFoldDB" id="A0A1F4UEM2"/>
<dbReference type="Proteomes" id="UP000177025">
    <property type="component" value="Unassembled WGS sequence"/>
</dbReference>